<dbReference type="AlphaFoldDB" id="A0A1T4PMM8"/>
<dbReference type="EMBL" id="FUWS01000004">
    <property type="protein sequence ID" value="SJZ92467.1"/>
    <property type="molecule type" value="Genomic_DNA"/>
</dbReference>
<dbReference type="RefSeq" id="WP_078761220.1">
    <property type="nucleotide sequence ID" value="NZ_FUWS01000004.1"/>
</dbReference>
<dbReference type="Gene3D" id="3.10.180.10">
    <property type="entry name" value="2,3-Dihydroxybiphenyl 1,2-Dioxygenase, domain 1"/>
    <property type="match status" value="1"/>
</dbReference>
<gene>
    <name evidence="1" type="ORF">SAMN02745673_01882</name>
</gene>
<sequence length="103" mass="11218">MATSSSARITLLVIYSDRVEECRTFYTALGLHFEREQHGRGPQHYAAVLDDGSVFEIYPAADRRTGAVRLGLSIDGTLAHPPLGAGRHVLTDPDGRKVDVQVA</sequence>
<evidence type="ECO:0000313" key="2">
    <source>
        <dbReference type="Proteomes" id="UP000190637"/>
    </source>
</evidence>
<reference evidence="1 2" key="1">
    <citation type="submission" date="2017-02" db="EMBL/GenBank/DDBJ databases">
        <authorList>
            <person name="Peterson S.W."/>
        </authorList>
    </citation>
    <scope>NUCLEOTIDE SEQUENCE [LARGE SCALE GENOMIC DNA]</scope>
    <source>
        <strain evidence="1 2">DSM 45154</strain>
    </source>
</reference>
<dbReference type="STRING" id="1122192.SAMN02745673_01882"/>
<dbReference type="Proteomes" id="UP000190637">
    <property type="component" value="Unassembled WGS sequence"/>
</dbReference>
<dbReference type="InterPro" id="IPR029068">
    <property type="entry name" value="Glyas_Bleomycin-R_OHBP_Dase"/>
</dbReference>
<proteinExistence type="predicted"/>
<dbReference type="OrthoDB" id="5186830at2"/>
<dbReference type="SUPFAM" id="SSF54593">
    <property type="entry name" value="Glyoxalase/Bleomycin resistance protein/Dihydroxybiphenyl dioxygenase"/>
    <property type="match status" value="1"/>
</dbReference>
<accession>A0A1T4PMM8</accession>
<keyword evidence="2" id="KW-1185">Reference proteome</keyword>
<evidence type="ECO:0008006" key="3">
    <source>
        <dbReference type="Google" id="ProtNLM"/>
    </source>
</evidence>
<evidence type="ECO:0000313" key="1">
    <source>
        <dbReference type="EMBL" id="SJZ92467.1"/>
    </source>
</evidence>
<protein>
    <recommendedName>
        <fullName evidence="3">Glyoxalase-like domain-containing protein</fullName>
    </recommendedName>
</protein>
<name>A0A1T4PMM8_9ACTN</name>
<organism evidence="1 2">
    <name type="scientific">Marinactinospora thermotolerans DSM 45154</name>
    <dbReference type="NCBI Taxonomy" id="1122192"/>
    <lineage>
        <taxon>Bacteria</taxon>
        <taxon>Bacillati</taxon>
        <taxon>Actinomycetota</taxon>
        <taxon>Actinomycetes</taxon>
        <taxon>Streptosporangiales</taxon>
        <taxon>Nocardiopsidaceae</taxon>
        <taxon>Marinactinospora</taxon>
    </lineage>
</organism>